<dbReference type="InterPro" id="IPR023395">
    <property type="entry name" value="MCP_dom_sf"/>
</dbReference>
<dbReference type="PROSITE" id="PS50920">
    <property type="entry name" value="SOLCAR"/>
    <property type="match status" value="1"/>
</dbReference>
<comment type="similarity">
    <text evidence="2 10">Belongs to the mitochondrial carrier (TC 2.A.29) family.</text>
</comment>
<keyword evidence="8 9" id="KW-0472">Membrane</keyword>
<reference evidence="12 13" key="1">
    <citation type="journal article" date="2018" name="Gigascience">
        <title>Genomes of trombidid mites reveal novel predicted allergens and laterally-transferred genes associated with secondary metabolism.</title>
        <authorList>
            <person name="Dong X."/>
            <person name="Chaisiri K."/>
            <person name="Xia D."/>
            <person name="Armstrong S.D."/>
            <person name="Fang Y."/>
            <person name="Donnelly M.J."/>
            <person name="Kadowaki T."/>
            <person name="McGarry J.W."/>
            <person name="Darby A.C."/>
            <person name="Makepeace B.L."/>
        </authorList>
    </citation>
    <scope>NUCLEOTIDE SEQUENCE [LARGE SCALE GENOMIC DNA]</scope>
    <source>
        <strain evidence="12">UoL-UT</strain>
    </source>
</reference>
<comment type="subcellular location">
    <subcellularLocation>
        <location evidence="1">Mitochondrion membrane</location>
        <topology evidence="1">Multi-pass membrane protein</topology>
    </subcellularLocation>
</comment>
<dbReference type="SUPFAM" id="SSF103506">
    <property type="entry name" value="Mitochondrial carrier"/>
    <property type="match status" value="1"/>
</dbReference>
<evidence type="ECO:0000256" key="8">
    <source>
        <dbReference type="ARBA" id="ARBA00023136"/>
    </source>
</evidence>
<dbReference type="InterPro" id="IPR018108">
    <property type="entry name" value="MCP_transmembrane"/>
</dbReference>
<dbReference type="GO" id="GO:0000064">
    <property type="term" value="F:L-ornithine transmembrane transporter activity"/>
    <property type="evidence" value="ECO:0007669"/>
    <property type="project" value="TreeGrafter"/>
</dbReference>
<dbReference type="EMBL" id="NCKV01004124">
    <property type="protein sequence ID" value="RWS25041.1"/>
    <property type="molecule type" value="Genomic_DNA"/>
</dbReference>
<dbReference type="InterPro" id="IPR050567">
    <property type="entry name" value="Mitochondrial_Carrier"/>
</dbReference>
<dbReference type="OrthoDB" id="409586at2759"/>
<evidence type="ECO:0000256" key="5">
    <source>
        <dbReference type="ARBA" id="ARBA00022737"/>
    </source>
</evidence>
<name>A0A443SBU4_9ACAR</name>
<evidence type="ECO:0000256" key="3">
    <source>
        <dbReference type="ARBA" id="ARBA00022448"/>
    </source>
</evidence>
<gene>
    <name evidence="12" type="ORF">B4U80_05024</name>
</gene>
<feature type="transmembrane region" description="Helical" evidence="11">
    <location>
        <begin position="36"/>
        <end position="58"/>
    </location>
</feature>
<evidence type="ECO:0000256" key="10">
    <source>
        <dbReference type="RuleBase" id="RU000488"/>
    </source>
</evidence>
<dbReference type="Gene3D" id="1.50.40.10">
    <property type="entry name" value="Mitochondrial carrier domain"/>
    <property type="match status" value="1"/>
</dbReference>
<dbReference type="VEuPathDB" id="VectorBase:LDEU007001"/>
<keyword evidence="5" id="KW-0677">Repeat</keyword>
<evidence type="ECO:0000256" key="7">
    <source>
        <dbReference type="ARBA" id="ARBA00023128"/>
    </source>
</evidence>
<evidence type="ECO:0000313" key="13">
    <source>
        <dbReference type="Proteomes" id="UP000288716"/>
    </source>
</evidence>
<evidence type="ECO:0000256" key="1">
    <source>
        <dbReference type="ARBA" id="ARBA00004225"/>
    </source>
</evidence>
<evidence type="ECO:0000256" key="4">
    <source>
        <dbReference type="ARBA" id="ARBA00022692"/>
    </source>
</evidence>
<accession>A0A443SBU4</accession>
<keyword evidence="4 9" id="KW-0812">Transmembrane</keyword>
<comment type="caution">
    <text evidence="12">The sequence shown here is derived from an EMBL/GenBank/DDBJ whole genome shotgun (WGS) entry which is preliminary data.</text>
</comment>
<dbReference type="GO" id="GO:0031966">
    <property type="term" value="C:mitochondrial membrane"/>
    <property type="evidence" value="ECO:0007669"/>
    <property type="project" value="UniProtKB-SubCell"/>
</dbReference>
<evidence type="ECO:0000256" key="2">
    <source>
        <dbReference type="ARBA" id="ARBA00006375"/>
    </source>
</evidence>
<dbReference type="PANTHER" id="PTHR45624:SF12">
    <property type="entry name" value="MITOCHONDRIAL ORNITHINE TRANSPORTER 1"/>
    <property type="match status" value="1"/>
</dbReference>
<evidence type="ECO:0000313" key="12">
    <source>
        <dbReference type="EMBL" id="RWS25041.1"/>
    </source>
</evidence>
<proteinExistence type="inferred from homology"/>
<keyword evidence="3 10" id="KW-0813">Transport</keyword>
<dbReference type="AlphaFoldDB" id="A0A443SBU4"/>
<keyword evidence="7" id="KW-0496">Mitochondrion</keyword>
<protein>
    <submittedName>
        <fullName evidence="12">Mitochondrial ornithine transporter 1-like protein</fullName>
    </submittedName>
</protein>
<evidence type="ECO:0000256" key="11">
    <source>
        <dbReference type="SAM" id="Phobius"/>
    </source>
</evidence>
<feature type="repeat" description="Solcar" evidence="9">
    <location>
        <begin position="37"/>
        <end position="120"/>
    </location>
</feature>
<evidence type="ECO:0000256" key="9">
    <source>
        <dbReference type="PROSITE-ProRule" id="PRU00282"/>
    </source>
</evidence>
<keyword evidence="13" id="KW-1185">Reference proteome</keyword>
<dbReference type="PANTHER" id="PTHR45624">
    <property type="entry name" value="MITOCHONDRIAL BASIC AMINO ACIDS TRANSPORTER-RELATED"/>
    <property type="match status" value="1"/>
</dbReference>
<organism evidence="12 13">
    <name type="scientific">Leptotrombidium deliense</name>
    <dbReference type="NCBI Taxonomy" id="299467"/>
    <lineage>
        <taxon>Eukaryota</taxon>
        <taxon>Metazoa</taxon>
        <taxon>Ecdysozoa</taxon>
        <taxon>Arthropoda</taxon>
        <taxon>Chelicerata</taxon>
        <taxon>Arachnida</taxon>
        <taxon>Acari</taxon>
        <taxon>Acariformes</taxon>
        <taxon>Trombidiformes</taxon>
        <taxon>Prostigmata</taxon>
        <taxon>Anystina</taxon>
        <taxon>Parasitengona</taxon>
        <taxon>Trombiculoidea</taxon>
        <taxon>Trombiculidae</taxon>
        <taxon>Leptotrombidium</taxon>
    </lineage>
</organism>
<evidence type="ECO:0000256" key="6">
    <source>
        <dbReference type="ARBA" id="ARBA00022989"/>
    </source>
</evidence>
<dbReference type="GO" id="GO:1990575">
    <property type="term" value="P:mitochondrial L-ornithine transmembrane transport"/>
    <property type="evidence" value="ECO:0007669"/>
    <property type="project" value="TreeGrafter"/>
</dbReference>
<sequence>MPGYFCFFGSYEFSKKLLRQAINVKPNTANDTSVNIAELIVTVIGGGIGGVSFWVAIFPFDVVKSRVQVESSNASMMSILVKIAKHEGVRGLYKGLLPTVIRTFPSTGALFVTYEYSTKFMTNTAKRWELLH</sequence>
<dbReference type="Pfam" id="PF00153">
    <property type="entry name" value="Mito_carr"/>
    <property type="match status" value="1"/>
</dbReference>
<keyword evidence="6 11" id="KW-1133">Transmembrane helix</keyword>
<dbReference type="Proteomes" id="UP000288716">
    <property type="component" value="Unassembled WGS sequence"/>
</dbReference>